<evidence type="ECO:0000313" key="8">
    <source>
        <dbReference type="EMBL" id="SME92618.1"/>
    </source>
</evidence>
<protein>
    <submittedName>
        <fullName evidence="8">Methyl-accepting chemotaxis protein</fullName>
    </submittedName>
</protein>
<dbReference type="InterPro" id="IPR024478">
    <property type="entry name" value="HlyB_4HB_MCP"/>
</dbReference>
<dbReference type="AlphaFoldDB" id="A0A1Y6B7H3"/>
<dbReference type="FunFam" id="1.10.287.950:FF:000001">
    <property type="entry name" value="Methyl-accepting chemotaxis sensory transducer"/>
    <property type="match status" value="1"/>
</dbReference>
<evidence type="ECO:0000313" key="9">
    <source>
        <dbReference type="Proteomes" id="UP000192920"/>
    </source>
</evidence>
<dbReference type="CDD" id="cd06225">
    <property type="entry name" value="HAMP"/>
    <property type="match status" value="1"/>
</dbReference>
<name>A0A1Y6B7H3_9NEIS</name>
<evidence type="ECO:0000259" key="6">
    <source>
        <dbReference type="PROSITE" id="PS50111"/>
    </source>
</evidence>
<accession>A0A1Y6B7H3</accession>
<dbReference type="Pfam" id="PF00672">
    <property type="entry name" value="HAMP"/>
    <property type="match status" value="1"/>
</dbReference>
<dbReference type="GO" id="GO:0007165">
    <property type="term" value="P:signal transduction"/>
    <property type="evidence" value="ECO:0007669"/>
    <property type="project" value="UniProtKB-KW"/>
</dbReference>
<feature type="domain" description="HAMP" evidence="7">
    <location>
        <begin position="214"/>
        <end position="266"/>
    </location>
</feature>
<comment type="subcellular location">
    <subcellularLocation>
        <location evidence="1">Membrane</location>
    </subcellularLocation>
</comment>
<dbReference type="Pfam" id="PF00015">
    <property type="entry name" value="MCPsignal"/>
    <property type="match status" value="1"/>
</dbReference>
<reference evidence="9" key="1">
    <citation type="submission" date="2017-04" db="EMBL/GenBank/DDBJ databases">
        <authorList>
            <person name="Varghese N."/>
            <person name="Submissions S."/>
        </authorList>
    </citation>
    <scope>NUCLEOTIDE SEQUENCE [LARGE SCALE GENOMIC DNA]</scope>
    <source>
        <strain evidence="9">DSM 22618</strain>
    </source>
</reference>
<dbReference type="Proteomes" id="UP000192920">
    <property type="component" value="Unassembled WGS sequence"/>
</dbReference>
<dbReference type="SMART" id="SM00283">
    <property type="entry name" value="MA"/>
    <property type="match status" value="1"/>
</dbReference>
<gene>
    <name evidence="8" type="ORF">SAMN02745746_00095</name>
</gene>
<dbReference type="InterPro" id="IPR004089">
    <property type="entry name" value="MCPsignal_dom"/>
</dbReference>
<dbReference type="CDD" id="cd19411">
    <property type="entry name" value="MCP2201-like_sensor"/>
    <property type="match status" value="1"/>
</dbReference>
<proteinExistence type="inferred from homology"/>
<evidence type="ECO:0000256" key="5">
    <source>
        <dbReference type="SAM" id="Phobius"/>
    </source>
</evidence>
<organism evidence="8 9">
    <name type="scientific">Pseudogulbenkiania subflava DSM 22618</name>
    <dbReference type="NCBI Taxonomy" id="1123014"/>
    <lineage>
        <taxon>Bacteria</taxon>
        <taxon>Pseudomonadati</taxon>
        <taxon>Pseudomonadota</taxon>
        <taxon>Betaproteobacteria</taxon>
        <taxon>Neisseriales</taxon>
        <taxon>Chromobacteriaceae</taxon>
        <taxon>Pseudogulbenkiania</taxon>
    </lineage>
</organism>
<dbReference type="STRING" id="1123014.SAMN02745746_00095"/>
<keyword evidence="5" id="KW-1133">Transmembrane helix</keyword>
<sequence length="543" mass="57333">MNHLRIGQRLALGFGGMTLLVALLLAVQLTGLSRLRDHLDEVALDHNRTVELTTRLTYNLQSQRTVYRDAVMFPDAASKRQAVGKMATARRDYDATLQQLEQHWQRYVPGAAERALLEQAARQRRQAEPVIDRMMQLGLANDVPGAIAVMNAQLIPAVRPWREALEALIAAEQARTRAALDDAARAYAQAKWIGLGAGGGIILLSLLAGWLITRGITVPMRRMVGAVRAIAGGDLSVTLPPGGRDETGQVLGAMQQMSGNLASSVATVQHSAGELERLAETLAQMSAQLLGAAREQSRASAESAGSIEELSVSVASVADVSDAMHQAADHALASSRQGTAQLATLVDEVGRVEAVVGRTAELVGAFLAKSRDIAGMTSEVRDIADQTNLLALNAAIEAARAGEQGRGFAVVADEVRKLAEKSAASANEIDRVTLLLDSQSHTLEASIAEGLAALANSRRYVESVGDGLKSSETAAQASLDQAQGIASAMQQQHVASRDIAGSMECVAGAAEQSAAVAENLAGGVTQLVELAHQLGHSVRRFRV</sequence>
<dbReference type="SMART" id="SM00304">
    <property type="entry name" value="HAMP"/>
    <property type="match status" value="1"/>
</dbReference>
<evidence type="ECO:0000256" key="3">
    <source>
        <dbReference type="ARBA" id="ARBA00029447"/>
    </source>
</evidence>
<keyword evidence="9" id="KW-1185">Reference proteome</keyword>
<dbReference type="PANTHER" id="PTHR32089:SF112">
    <property type="entry name" value="LYSOZYME-LIKE PROTEIN-RELATED"/>
    <property type="match status" value="1"/>
</dbReference>
<comment type="similarity">
    <text evidence="3">Belongs to the methyl-accepting chemotaxis (MCP) protein family.</text>
</comment>
<dbReference type="Pfam" id="PF12729">
    <property type="entry name" value="4HB_MCP_1"/>
    <property type="match status" value="1"/>
</dbReference>
<evidence type="ECO:0000256" key="4">
    <source>
        <dbReference type="PROSITE-ProRule" id="PRU00284"/>
    </source>
</evidence>
<evidence type="ECO:0000256" key="1">
    <source>
        <dbReference type="ARBA" id="ARBA00004370"/>
    </source>
</evidence>
<dbReference type="SUPFAM" id="SSF58104">
    <property type="entry name" value="Methyl-accepting chemotaxis protein (MCP) signaling domain"/>
    <property type="match status" value="1"/>
</dbReference>
<dbReference type="GO" id="GO:0006935">
    <property type="term" value="P:chemotaxis"/>
    <property type="evidence" value="ECO:0007669"/>
    <property type="project" value="UniProtKB-ARBA"/>
</dbReference>
<evidence type="ECO:0000259" key="7">
    <source>
        <dbReference type="PROSITE" id="PS50885"/>
    </source>
</evidence>
<dbReference type="PROSITE" id="PS50885">
    <property type="entry name" value="HAMP"/>
    <property type="match status" value="1"/>
</dbReference>
<dbReference type="Gene3D" id="1.10.287.950">
    <property type="entry name" value="Methyl-accepting chemotaxis protein"/>
    <property type="match status" value="1"/>
</dbReference>
<dbReference type="InterPro" id="IPR003660">
    <property type="entry name" value="HAMP_dom"/>
</dbReference>
<dbReference type="EMBL" id="FXAG01000001">
    <property type="protein sequence ID" value="SME92618.1"/>
    <property type="molecule type" value="Genomic_DNA"/>
</dbReference>
<keyword evidence="5" id="KW-0472">Membrane</keyword>
<feature type="domain" description="Methyl-accepting transducer" evidence="6">
    <location>
        <begin position="271"/>
        <end position="507"/>
    </location>
</feature>
<dbReference type="InterPro" id="IPR047347">
    <property type="entry name" value="YvaQ-like_sensor"/>
</dbReference>
<dbReference type="RefSeq" id="WP_085274495.1">
    <property type="nucleotide sequence ID" value="NZ_FXAG01000001.1"/>
</dbReference>
<dbReference type="GO" id="GO:0016020">
    <property type="term" value="C:membrane"/>
    <property type="evidence" value="ECO:0007669"/>
    <property type="project" value="UniProtKB-SubCell"/>
</dbReference>
<dbReference type="PROSITE" id="PS50111">
    <property type="entry name" value="CHEMOTAXIS_TRANSDUC_2"/>
    <property type="match status" value="1"/>
</dbReference>
<keyword evidence="5" id="KW-0812">Transmembrane</keyword>
<dbReference type="Gene3D" id="6.10.340.10">
    <property type="match status" value="1"/>
</dbReference>
<evidence type="ECO:0000256" key="2">
    <source>
        <dbReference type="ARBA" id="ARBA00023224"/>
    </source>
</evidence>
<feature type="transmembrane region" description="Helical" evidence="5">
    <location>
        <begin position="192"/>
        <end position="213"/>
    </location>
</feature>
<dbReference type="PANTHER" id="PTHR32089">
    <property type="entry name" value="METHYL-ACCEPTING CHEMOTAXIS PROTEIN MCPB"/>
    <property type="match status" value="1"/>
</dbReference>
<keyword evidence="2 4" id="KW-0807">Transducer</keyword>